<reference evidence="2" key="1">
    <citation type="journal article" date="2023" name="G3 (Bethesda)">
        <title>Genome assembly and association tests identify interacting loci associated with vigor, precocity, and sex in interspecific pistachio rootstocks.</title>
        <authorList>
            <person name="Palmer W."/>
            <person name="Jacygrad E."/>
            <person name="Sagayaradj S."/>
            <person name="Cavanaugh K."/>
            <person name="Han R."/>
            <person name="Bertier L."/>
            <person name="Beede B."/>
            <person name="Kafkas S."/>
            <person name="Golino D."/>
            <person name="Preece J."/>
            <person name="Michelmore R."/>
        </authorList>
    </citation>
    <scope>NUCLEOTIDE SEQUENCE [LARGE SCALE GENOMIC DNA]</scope>
</reference>
<organism evidence="1 2">
    <name type="scientific">Pistacia atlantica</name>
    <dbReference type="NCBI Taxonomy" id="434234"/>
    <lineage>
        <taxon>Eukaryota</taxon>
        <taxon>Viridiplantae</taxon>
        <taxon>Streptophyta</taxon>
        <taxon>Embryophyta</taxon>
        <taxon>Tracheophyta</taxon>
        <taxon>Spermatophyta</taxon>
        <taxon>Magnoliopsida</taxon>
        <taxon>eudicotyledons</taxon>
        <taxon>Gunneridae</taxon>
        <taxon>Pentapetalae</taxon>
        <taxon>rosids</taxon>
        <taxon>malvids</taxon>
        <taxon>Sapindales</taxon>
        <taxon>Anacardiaceae</taxon>
        <taxon>Pistacia</taxon>
    </lineage>
</organism>
<protein>
    <submittedName>
        <fullName evidence="1">Uncharacterized protein</fullName>
    </submittedName>
</protein>
<accession>A0ACC1ACX8</accession>
<evidence type="ECO:0000313" key="2">
    <source>
        <dbReference type="Proteomes" id="UP001164250"/>
    </source>
</evidence>
<sequence>MESKKVSTLRSEDHHDVEMAMVSGGNVANLLAPQLPCDSVCAFLKQENNTSELKERSKSATKLCALIIFYLIAMVVEIVGGVKANSLAVMTDAAHLAMDVAGFSISLFSVWASGWVATSHYSFGFHRLEVLGALISMQLIWLVSAYLIYEAVYRMVHKCAEVNGTLMFGVAAFGFIINLIVIICLGHDHAHAHHACGEKDHDHDNHHHHHHDQVEVGEIRFSS</sequence>
<evidence type="ECO:0000313" key="1">
    <source>
        <dbReference type="EMBL" id="KAJ0083596.1"/>
    </source>
</evidence>
<gene>
    <name evidence="1" type="ORF">Patl1_31244</name>
</gene>
<dbReference type="EMBL" id="CM047907">
    <property type="protein sequence ID" value="KAJ0083596.1"/>
    <property type="molecule type" value="Genomic_DNA"/>
</dbReference>
<comment type="caution">
    <text evidence="1">The sequence shown here is derived from an EMBL/GenBank/DDBJ whole genome shotgun (WGS) entry which is preliminary data.</text>
</comment>
<keyword evidence="2" id="KW-1185">Reference proteome</keyword>
<dbReference type="Proteomes" id="UP001164250">
    <property type="component" value="Chromosome 11"/>
</dbReference>
<proteinExistence type="predicted"/>
<name>A0ACC1ACX8_9ROSI</name>